<proteinExistence type="predicted"/>
<reference evidence="2 3" key="1">
    <citation type="submission" date="2021-06" db="EMBL/GenBank/DDBJ databases">
        <authorList>
            <person name="Palmer J.M."/>
        </authorList>
    </citation>
    <scope>NUCLEOTIDE SEQUENCE [LARGE SCALE GENOMIC DNA]</scope>
    <source>
        <strain evidence="2 3">XC_2019</strain>
        <tissue evidence="2">Muscle</tissue>
    </source>
</reference>
<sequence length="95" mass="10689">MIAFWDFLSCFLQVLYRMKQKVPVTEKHLKAPPPDHHVSLTIPPDPSKRSKGNKVVKSESMVQSELSPAVGTPIHQQQPIIACRRLAPTVIPLPR</sequence>
<accession>A0ABV0SH07</accession>
<evidence type="ECO:0000256" key="1">
    <source>
        <dbReference type="SAM" id="MobiDB-lite"/>
    </source>
</evidence>
<comment type="caution">
    <text evidence="2">The sequence shown here is derived from an EMBL/GenBank/DDBJ whole genome shotgun (WGS) entry which is preliminary data.</text>
</comment>
<evidence type="ECO:0000313" key="2">
    <source>
        <dbReference type="EMBL" id="MEQ2219849.1"/>
    </source>
</evidence>
<dbReference type="Proteomes" id="UP001434883">
    <property type="component" value="Unassembled WGS sequence"/>
</dbReference>
<gene>
    <name evidence="2" type="ORF">XENOCAPTIV_025734</name>
</gene>
<protein>
    <submittedName>
        <fullName evidence="2">Uncharacterized protein</fullName>
    </submittedName>
</protein>
<keyword evidence="3" id="KW-1185">Reference proteome</keyword>
<dbReference type="EMBL" id="JAHRIN010081884">
    <property type="protein sequence ID" value="MEQ2219849.1"/>
    <property type="molecule type" value="Genomic_DNA"/>
</dbReference>
<feature type="region of interest" description="Disordered" evidence="1">
    <location>
        <begin position="27"/>
        <end position="70"/>
    </location>
</feature>
<name>A0ABV0SH07_9TELE</name>
<feature type="compositionally biased region" description="Basic and acidic residues" evidence="1">
    <location>
        <begin position="27"/>
        <end position="38"/>
    </location>
</feature>
<evidence type="ECO:0000313" key="3">
    <source>
        <dbReference type="Proteomes" id="UP001434883"/>
    </source>
</evidence>
<organism evidence="2 3">
    <name type="scientific">Xenoophorus captivus</name>
    <dbReference type="NCBI Taxonomy" id="1517983"/>
    <lineage>
        <taxon>Eukaryota</taxon>
        <taxon>Metazoa</taxon>
        <taxon>Chordata</taxon>
        <taxon>Craniata</taxon>
        <taxon>Vertebrata</taxon>
        <taxon>Euteleostomi</taxon>
        <taxon>Actinopterygii</taxon>
        <taxon>Neopterygii</taxon>
        <taxon>Teleostei</taxon>
        <taxon>Neoteleostei</taxon>
        <taxon>Acanthomorphata</taxon>
        <taxon>Ovalentaria</taxon>
        <taxon>Atherinomorphae</taxon>
        <taxon>Cyprinodontiformes</taxon>
        <taxon>Goodeidae</taxon>
        <taxon>Xenoophorus</taxon>
    </lineage>
</organism>